<feature type="transmembrane region" description="Helical" evidence="7">
    <location>
        <begin position="394"/>
        <end position="417"/>
    </location>
</feature>
<evidence type="ECO:0000256" key="5">
    <source>
        <dbReference type="ARBA" id="ARBA00022989"/>
    </source>
</evidence>
<dbReference type="EMBL" id="JALJOU010000001">
    <property type="protein sequence ID" value="KAK9846537.1"/>
    <property type="molecule type" value="Genomic_DNA"/>
</dbReference>
<evidence type="ECO:0000256" key="1">
    <source>
        <dbReference type="ARBA" id="ARBA00004141"/>
    </source>
</evidence>
<feature type="transmembrane region" description="Helical" evidence="7">
    <location>
        <begin position="297"/>
        <end position="319"/>
    </location>
</feature>
<reference evidence="8 9" key="1">
    <citation type="journal article" date="2024" name="Nat. Commun.">
        <title>Phylogenomics reveals the evolutionary origins of lichenization in chlorophyte algae.</title>
        <authorList>
            <person name="Puginier C."/>
            <person name="Libourel C."/>
            <person name="Otte J."/>
            <person name="Skaloud P."/>
            <person name="Haon M."/>
            <person name="Grisel S."/>
            <person name="Petersen M."/>
            <person name="Berrin J.G."/>
            <person name="Delaux P.M."/>
            <person name="Dal Grande F."/>
            <person name="Keller J."/>
        </authorList>
    </citation>
    <scope>NUCLEOTIDE SEQUENCE [LARGE SCALE GENOMIC DNA]</scope>
    <source>
        <strain evidence="8 9">SAG 245.80</strain>
    </source>
</reference>
<keyword evidence="9" id="KW-1185">Reference proteome</keyword>
<evidence type="ECO:0000256" key="2">
    <source>
        <dbReference type="ARBA" id="ARBA00007965"/>
    </source>
</evidence>
<organism evidence="8 9">
    <name type="scientific">Elliptochloris bilobata</name>
    <dbReference type="NCBI Taxonomy" id="381761"/>
    <lineage>
        <taxon>Eukaryota</taxon>
        <taxon>Viridiplantae</taxon>
        <taxon>Chlorophyta</taxon>
        <taxon>core chlorophytes</taxon>
        <taxon>Trebouxiophyceae</taxon>
        <taxon>Trebouxiophyceae incertae sedis</taxon>
        <taxon>Elliptochloris clade</taxon>
        <taxon>Elliptochloris</taxon>
    </lineage>
</organism>
<accession>A0AAW1SM06</accession>
<dbReference type="Proteomes" id="UP001445335">
    <property type="component" value="Unassembled WGS sequence"/>
</dbReference>
<keyword evidence="5 7" id="KW-1133">Transmembrane helix</keyword>
<dbReference type="GO" id="GO:0005337">
    <property type="term" value="F:nucleoside transmembrane transporter activity"/>
    <property type="evidence" value="ECO:0007669"/>
    <property type="project" value="InterPro"/>
</dbReference>
<keyword evidence="6 7" id="KW-0472">Membrane</keyword>
<dbReference type="GO" id="GO:0005886">
    <property type="term" value="C:plasma membrane"/>
    <property type="evidence" value="ECO:0007669"/>
    <property type="project" value="TreeGrafter"/>
</dbReference>
<comment type="similarity">
    <text evidence="2">Belongs to the SLC29A/ENT transporter (TC 2.A.57) family.</text>
</comment>
<comment type="subcellular location">
    <subcellularLocation>
        <location evidence="1">Membrane</location>
        <topology evidence="1">Multi-pass membrane protein</topology>
    </subcellularLocation>
</comment>
<feature type="transmembrane region" description="Helical" evidence="7">
    <location>
        <begin position="145"/>
        <end position="164"/>
    </location>
</feature>
<keyword evidence="4 7" id="KW-0812">Transmembrane</keyword>
<proteinExistence type="inferred from homology"/>
<dbReference type="PANTHER" id="PTHR10332:SF10">
    <property type="entry name" value="EQUILIBRATIVE NUCLEOSIDE TRANSPORTER 4"/>
    <property type="match status" value="1"/>
</dbReference>
<evidence type="ECO:0000256" key="6">
    <source>
        <dbReference type="ARBA" id="ARBA00023136"/>
    </source>
</evidence>
<evidence type="ECO:0000256" key="7">
    <source>
        <dbReference type="SAM" id="Phobius"/>
    </source>
</evidence>
<dbReference type="InterPro" id="IPR002259">
    <property type="entry name" value="Eqnu_transpt"/>
</dbReference>
<protein>
    <submittedName>
        <fullName evidence="8">Uncharacterized protein</fullName>
    </submittedName>
</protein>
<evidence type="ECO:0000256" key="3">
    <source>
        <dbReference type="ARBA" id="ARBA00022448"/>
    </source>
</evidence>
<keyword evidence="3" id="KW-0813">Transport</keyword>
<dbReference type="AlphaFoldDB" id="A0AAW1SM06"/>
<feature type="transmembrane region" description="Helical" evidence="7">
    <location>
        <begin position="331"/>
        <end position="350"/>
    </location>
</feature>
<feature type="transmembrane region" description="Helical" evidence="7">
    <location>
        <begin position="12"/>
        <end position="35"/>
    </location>
</feature>
<feature type="transmembrane region" description="Helical" evidence="7">
    <location>
        <begin position="362"/>
        <end position="382"/>
    </location>
</feature>
<evidence type="ECO:0000256" key="4">
    <source>
        <dbReference type="ARBA" id="ARBA00022692"/>
    </source>
</evidence>
<sequence>MYLWRHRATALPFFLVAVGYTVCWTAVCSLLALFAEAYGNDILLHLNVANFLPSIPLQLLTVPWHDTPGADAPPGAERWLWARLLVGLAGCGASSGVLAALAAPPLPASPAVLLAATAVQGACGGVALGASYALAALAASSAPTFALTVGYVASGPLVLLLEVAQRLGPQPTAGQVYALFALSAAGTLAGTVAAASLHARQRGWRAPYALDARRARSPLPYEGASQGGNPKPGEAAALLIPVMRRASSGSADSSDSAAWARSVQLPCVRAAPRGRGGSPAAATAPSGWAANQGLMRALAPAASSLALNVGTSVLVFPYFTYVESSGLLGALLPQALFGVRVVADIVGRLLPISPLLASRQRLVAASVAKLGAALLFLVHIALGRARPWWRSDVAALLFVAGFWTASGLLSAAAYVGAQAWAPPGSGGRAGGFMALAFQVACLVALLAAEAGQEAARALLVASGLPFV</sequence>
<evidence type="ECO:0000313" key="8">
    <source>
        <dbReference type="EMBL" id="KAK9846537.1"/>
    </source>
</evidence>
<feature type="transmembrane region" description="Helical" evidence="7">
    <location>
        <begin position="80"/>
        <end position="101"/>
    </location>
</feature>
<comment type="caution">
    <text evidence="8">The sequence shown here is derived from an EMBL/GenBank/DDBJ whole genome shotgun (WGS) entry which is preliminary data.</text>
</comment>
<feature type="transmembrane region" description="Helical" evidence="7">
    <location>
        <begin position="113"/>
        <end position="139"/>
    </location>
</feature>
<feature type="transmembrane region" description="Helical" evidence="7">
    <location>
        <begin position="176"/>
        <end position="197"/>
    </location>
</feature>
<gene>
    <name evidence="8" type="ORF">WJX81_006206</name>
</gene>
<evidence type="ECO:0000313" key="9">
    <source>
        <dbReference type="Proteomes" id="UP001445335"/>
    </source>
</evidence>
<feature type="transmembrane region" description="Helical" evidence="7">
    <location>
        <begin position="429"/>
        <end position="448"/>
    </location>
</feature>
<name>A0AAW1SM06_9CHLO</name>
<dbReference type="PANTHER" id="PTHR10332">
    <property type="entry name" value="EQUILIBRATIVE NUCLEOSIDE TRANSPORTER"/>
    <property type="match status" value="1"/>
</dbReference>